<protein>
    <recommendedName>
        <fullName evidence="2">SPW repeat-containing integral membrane domain-containing protein</fullName>
    </recommendedName>
</protein>
<feature type="domain" description="SPW repeat-containing integral membrane" evidence="2">
    <location>
        <begin position="6"/>
        <end position="59"/>
    </location>
</feature>
<comment type="caution">
    <text evidence="3">The sequence shown here is derived from an EMBL/GenBank/DDBJ whole genome shotgun (WGS) entry which is preliminary data.</text>
</comment>
<feature type="transmembrane region" description="Helical" evidence="1">
    <location>
        <begin position="39"/>
        <end position="63"/>
    </location>
</feature>
<evidence type="ECO:0000313" key="4">
    <source>
        <dbReference type="Proteomes" id="UP000242972"/>
    </source>
</evidence>
<evidence type="ECO:0000313" key="3">
    <source>
        <dbReference type="EMBL" id="PSR35193.1"/>
    </source>
</evidence>
<reference evidence="3 4" key="1">
    <citation type="journal article" date="2014" name="BMC Genomics">
        <title>Comparison of environmental and isolate Sulfobacillus genomes reveals diverse carbon, sulfur, nitrogen, and hydrogen metabolisms.</title>
        <authorList>
            <person name="Justice N.B."/>
            <person name="Norman A."/>
            <person name="Brown C.T."/>
            <person name="Singh A."/>
            <person name="Thomas B.C."/>
            <person name="Banfield J.F."/>
        </authorList>
    </citation>
    <scope>NUCLEOTIDE SEQUENCE [LARGE SCALE GENOMIC DNA]</scope>
    <source>
        <strain evidence="3">AMDSBA4</strain>
    </source>
</reference>
<keyword evidence="1" id="KW-0812">Transmembrane</keyword>
<evidence type="ECO:0000256" key="1">
    <source>
        <dbReference type="SAM" id="Phobius"/>
    </source>
</evidence>
<sequence>MRGDSWISSIALLAGIWVAVSPFVVGFSHPVHKLWPASILGPVILGGIVAVISLAGLVGFWGIQLRDWDRPKRSTTGLRQAR</sequence>
<name>A0A2T2XL26_9FIRM</name>
<proteinExistence type="predicted"/>
<dbReference type="Proteomes" id="UP000242972">
    <property type="component" value="Unassembled WGS sequence"/>
</dbReference>
<gene>
    <name evidence="3" type="ORF">C7B46_01935</name>
</gene>
<dbReference type="EMBL" id="PXYW01000003">
    <property type="protein sequence ID" value="PSR35193.1"/>
    <property type="molecule type" value="Genomic_DNA"/>
</dbReference>
<dbReference type="InterPro" id="IPR005530">
    <property type="entry name" value="SPW"/>
</dbReference>
<keyword evidence="1" id="KW-0472">Membrane</keyword>
<accession>A0A2T2XL26</accession>
<evidence type="ECO:0000259" key="2">
    <source>
        <dbReference type="Pfam" id="PF03779"/>
    </source>
</evidence>
<feature type="transmembrane region" description="Helical" evidence="1">
    <location>
        <begin position="7"/>
        <end position="27"/>
    </location>
</feature>
<dbReference type="Pfam" id="PF03779">
    <property type="entry name" value="SPW"/>
    <property type="match status" value="1"/>
</dbReference>
<organism evidence="3 4">
    <name type="scientific">Sulfobacillus benefaciens</name>
    <dbReference type="NCBI Taxonomy" id="453960"/>
    <lineage>
        <taxon>Bacteria</taxon>
        <taxon>Bacillati</taxon>
        <taxon>Bacillota</taxon>
        <taxon>Clostridia</taxon>
        <taxon>Eubacteriales</taxon>
        <taxon>Clostridiales Family XVII. Incertae Sedis</taxon>
        <taxon>Sulfobacillus</taxon>
    </lineage>
</organism>
<keyword evidence="1" id="KW-1133">Transmembrane helix</keyword>
<dbReference type="AlphaFoldDB" id="A0A2T2XL26"/>